<dbReference type="EMBL" id="JPGK01000002">
    <property type="protein sequence ID" value="KGA94682.1"/>
    <property type="molecule type" value="Genomic_DNA"/>
</dbReference>
<dbReference type="AlphaFoldDB" id="A0A094WG88"/>
<proteinExistence type="predicted"/>
<reference evidence="1 2" key="1">
    <citation type="submission" date="2014-06" db="EMBL/GenBank/DDBJ databases">
        <title>Draft genome sequence of iron oxidizing acidophile Leptospirillum ferriphilum DSM14647.</title>
        <authorList>
            <person name="Cardenas J.P."/>
            <person name="Lazcano M."/>
            <person name="Ossandon F.J."/>
            <person name="Corbett M."/>
            <person name="Holmes D.S."/>
            <person name="Watkin E."/>
        </authorList>
    </citation>
    <scope>NUCLEOTIDE SEQUENCE [LARGE SCALE GENOMIC DNA]</scope>
    <source>
        <strain evidence="1 2">DSM 14647</strain>
    </source>
</reference>
<evidence type="ECO:0000313" key="2">
    <source>
        <dbReference type="Proteomes" id="UP000029452"/>
    </source>
</evidence>
<evidence type="ECO:0000313" key="1">
    <source>
        <dbReference type="EMBL" id="KGA94682.1"/>
    </source>
</evidence>
<dbReference type="PATRIC" id="fig|178606.4.peg.648"/>
<protein>
    <submittedName>
        <fullName evidence="1">Uncharacterized protein</fullName>
    </submittedName>
</protein>
<sequence>MDIPEDKLRRKYSYRQFSKTCKQPPHCSSTEFYVYHLESDFTGHVTSLKPGPISSGNLKRLFSGEPYLSSIFQDLASTVFPLEQPGVFPLVKTYAHGISLPW</sequence>
<name>A0A094WG88_9BACT</name>
<gene>
    <name evidence="1" type="ORF">LptCag_2112</name>
</gene>
<organism evidence="1 2">
    <name type="scientific">Leptospirillum ferriphilum</name>
    <dbReference type="NCBI Taxonomy" id="178606"/>
    <lineage>
        <taxon>Bacteria</taxon>
        <taxon>Pseudomonadati</taxon>
        <taxon>Nitrospirota</taxon>
        <taxon>Nitrospiria</taxon>
        <taxon>Nitrospirales</taxon>
        <taxon>Nitrospiraceae</taxon>
        <taxon>Leptospirillum</taxon>
    </lineage>
</organism>
<accession>A0A094WG88</accession>
<dbReference type="Proteomes" id="UP000029452">
    <property type="component" value="Unassembled WGS sequence"/>
</dbReference>
<comment type="caution">
    <text evidence="1">The sequence shown here is derived from an EMBL/GenBank/DDBJ whole genome shotgun (WGS) entry which is preliminary data.</text>
</comment>